<comment type="caution">
    <text evidence="1">The sequence shown here is derived from an EMBL/GenBank/DDBJ whole genome shotgun (WGS) entry which is preliminary data.</text>
</comment>
<dbReference type="Proteomes" id="UP000789405">
    <property type="component" value="Unassembled WGS sequence"/>
</dbReference>
<reference evidence="1" key="1">
    <citation type="submission" date="2021-06" db="EMBL/GenBank/DDBJ databases">
        <authorList>
            <person name="Kallberg Y."/>
            <person name="Tangrot J."/>
            <person name="Rosling A."/>
        </authorList>
    </citation>
    <scope>NUCLEOTIDE SEQUENCE</scope>
    <source>
        <strain evidence="1">MA453B</strain>
    </source>
</reference>
<accession>A0A9N9ASY0</accession>
<proteinExistence type="predicted"/>
<feature type="non-terminal residue" evidence="1">
    <location>
        <position position="1"/>
    </location>
</feature>
<gene>
    <name evidence="1" type="ORF">DERYTH_LOCUS4746</name>
</gene>
<protein>
    <submittedName>
        <fullName evidence="1">21375_t:CDS:1</fullName>
    </submittedName>
</protein>
<sequence>EKSSILKSCDASISYLTDKENINPKKITTDSLEKKEVFGSKRKLNNNY</sequence>
<dbReference type="AlphaFoldDB" id="A0A9N9ASY0"/>
<dbReference type="EMBL" id="CAJVPY010001868">
    <property type="protein sequence ID" value="CAG8539762.1"/>
    <property type="molecule type" value="Genomic_DNA"/>
</dbReference>
<name>A0A9N9ASY0_9GLOM</name>
<evidence type="ECO:0000313" key="1">
    <source>
        <dbReference type="EMBL" id="CAG8539762.1"/>
    </source>
</evidence>
<keyword evidence="2" id="KW-1185">Reference proteome</keyword>
<evidence type="ECO:0000313" key="2">
    <source>
        <dbReference type="Proteomes" id="UP000789405"/>
    </source>
</evidence>
<organism evidence="1 2">
    <name type="scientific">Dentiscutata erythropus</name>
    <dbReference type="NCBI Taxonomy" id="1348616"/>
    <lineage>
        <taxon>Eukaryota</taxon>
        <taxon>Fungi</taxon>
        <taxon>Fungi incertae sedis</taxon>
        <taxon>Mucoromycota</taxon>
        <taxon>Glomeromycotina</taxon>
        <taxon>Glomeromycetes</taxon>
        <taxon>Diversisporales</taxon>
        <taxon>Gigasporaceae</taxon>
        <taxon>Dentiscutata</taxon>
    </lineage>
</organism>